<reference evidence="6 7" key="1">
    <citation type="submission" date="2017-03" db="EMBL/GenBank/DDBJ databases">
        <authorList>
            <person name="Afonso C.L."/>
            <person name="Miller P.J."/>
            <person name="Scott M.A."/>
            <person name="Spackman E."/>
            <person name="Goraichik I."/>
            <person name="Dimitrov K.M."/>
            <person name="Suarez D.L."/>
            <person name="Swayne D.E."/>
        </authorList>
    </citation>
    <scope>NUCLEOTIDE SEQUENCE [LARGE SCALE GENOMIC DNA]</scope>
    <source>
        <strain evidence="6 7">CECT 8620</strain>
    </source>
</reference>
<sequence length="469" mass="51066">MPGRILIADDVATNRIVMKVKLSAAFYEVSQAINGHDTLAMARATIPDLIILDMTLGDMSAPEVCLQLKADPVTAAIPVIIATARSDTETKLTALQAGADEFLTKPLDEMTLLARVRNLLRSRATSDELARRDATARELGFAEMPTAFTRKGRIALVGRETDDALTWRAGLRGMISDTIEVIPHDRVLELAAEGQAADIYVISSDLPDPGAGLRLLSELRSRENTRFCATVIVHEMADRNSAIMALDLGANDLITRGFDPEEMAIRLRAQMKRKIETDRLRASVEDGYRLAIVDPLTGLYNRRYALPHLKKLARESEANYRPFALMLVDIDKFKVVNDTLGHAAGDDVLQQVAQRLQNGLRSMDLIARIGGEEFLVAMPATSLVDARRAAERLREVISSRPFDYGLRNGASGEGAIGQTHVTVSIGLVMGGDTGPQAPTLDELMSAADRALYASKAEGRNQVTLGCYAA</sequence>
<feature type="domain" description="Response regulatory" evidence="4">
    <location>
        <begin position="153"/>
        <end position="271"/>
    </location>
</feature>
<feature type="modified residue" description="4-aspartylphosphate" evidence="3">
    <location>
        <position position="53"/>
    </location>
</feature>
<dbReference type="GO" id="GO:0005886">
    <property type="term" value="C:plasma membrane"/>
    <property type="evidence" value="ECO:0007669"/>
    <property type="project" value="TreeGrafter"/>
</dbReference>
<dbReference type="EC" id="2.7.7.65" evidence="1"/>
<dbReference type="Pfam" id="PF00072">
    <property type="entry name" value="Response_reg"/>
    <property type="match status" value="1"/>
</dbReference>
<feature type="modified residue" description="4-aspartylphosphate" evidence="3">
    <location>
        <position position="205"/>
    </location>
</feature>
<feature type="domain" description="GGDEF" evidence="5">
    <location>
        <begin position="321"/>
        <end position="467"/>
    </location>
</feature>
<evidence type="ECO:0000259" key="5">
    <source>
        <dbReference type="PROSITE" id="PS50887"/>
    </source>
</evidence>
<dbReference type="Proteomes" id="UP000193862">
    <property type="component" value="Unassembled WGS sequence"/>
</dbReference>
<evidence type="ECO:0000256" key="3">
    <source>
        <dbReference type="PROSITE-ProRule" id="PRU00169"/>
    </source>
</evidence>
<dbReference type="OrthoDB" id="9812260at2"/>
<comment type="catalytic activity">
    <reaction evidence="2">
        <text>2 GTP = 3',3'-c-di-GMP + 2 diphosphate</text>
        <dbReference type="Rhea" id="RHEA:24898"/>
        <dbReference type="ChEBI" id="CHEBI:33019"/>
        <dbReference type="ChEBI" id="CHEBI:37565"/>
        <dbReference type="ChEBI" id="CHEBI:58805"/>
        <dbReference type="EC" id="2.7.7.65"/>
    </reaction>
</comment>
<dbReference type="PROSITE" id="PS50110">
    <property type="entry name" value="RESPONSE_REGULATORY"/>
    <property type="match status" value="2"/>
</dbReference>
<dbReference type="InterPro" id="IPR011006">
    <property type="entry name" value="CheY-like_superfamily"/>
</dbReference>
<evidence type="ECO:0000313" key="7">
    <source>
        <dbReference type="Proteomes" id="UP000193862"/>
    </source>
</evidence>
<protein>
    <recommendedName>
        <fullName evidence="1">diguanylate cyclase</fullName>
        <ecNumber evidence="1">2.7.7.65</ecNumber>
    </recommendedName>
</protein>
<dbReference type="GO" id="GO:0043709">
    <property type="term" value="P:cell adhesion involved in single-species biofilm formation"/>
    <property type="evidence" value="ECO:0007669"/>
    <property type="project" value="TreeGrafter"/>
</dbReference>
<dbReference type="PROSITE" id="PS50887">
    <property type="entry name" value="GGDEF"/>
    <property type="match status" value="1"/>
</dbReference>
<evidence type="ECO:0000313" key="6">
    <source>
        <dbReference type="EMBL" id="SLN37460.1"/>
    </source>
</evidence>
<evidence type="ECO:0000256" key="2">
    <source>
        <dbReference type="ARBA" id="ARBA00034247"/>
    </source>
</evidence>
<keyword evidence="3" id="KW-0597">Phosphoprotein</keyword>
<dbReference type="RefSeq" id="WP_085836184.1">
    <property type="nucleotide sequence ID" value="NZ_FWFS01000004.1"/>
</dbReference>
<dbReference type="FunFam" id="3.30.70.270:FF:000001">
    <property type="entry name" value="Diguanylate cyclase domain protein"/>
    <property type="match status" value="1"/>
</dbReference>
<dbReference type="SUPFAM" id="SSF52172">
    <property type="entry name" value="CheY-like"/>
    <property type="match status" value="2"/>
</dbReference>
<evidence type="ECO:0000256" key="1">
    <source>
        <dbReference type="ARBA" id="ARBA00012528"/>
    </source>
</evidence>
<feature type="domain" description="Response regulatory" evidence="4">
    <location>
        <begin position="4"/>
        <end position="120"/>
    </location>
</feature>
<dbReference type="InterPro" id="IPR001789">
    <property type="entry name" value="Sig_transdc_resp-reg_receiver"/>
</dbReference>
<accession>A0A1Y5SCF6</accession>
<proteinExistence type="predicted"/>
<dbReference type="GO" id="GO:0000160">
    <property type="term" value="P:phosphorelay signal transduction system"/>
    <property type="evidence" value="ECO:0007669"/>
    <property type="project" value="InterPro"/>
</dbReference>
<dbReference type="Gene3D" id="3.30.70.270">
    <property type="match status" value="1"/>
</dbReference>
<dbReference type="AlphaFoldDB" id="A0A1Y5SCF6"/>
<dbReference type="Pfam" id="PF00990">
    <property type="entry name" value="GGDEF"/>
    <property type="match status" value="1"/>
</dbReference>
<dbReference type="InterPro" id="IPR000160">
    <property type="entry name" value="GGDEF_dom"/>
</dbReference>
<dbReference type="EMBL" id="FWFS01000004">
    <property type="protein sequence ID" value="SLN37460.1"/>
    <property type="molecule type" value="Genomic_DNA"/>
</dbReference>
<dbReference type="SMART" id="SM00448">
    <property type="entry name" value="REC"/>
    <property type="match status" value="2"/>
</dbReference>
<dbReference type="NCBIfam" id="TIGR00254">
    <property type="entry name" value="GGDEF"/>
    <property type="match status" value="1"/>
</dbReference>
<dbReference type="InterPro" id="IPR043128">
    <property type="entry name" value="Rev_trsase/Diguanyl_cyclase"/>
</dbReference>
<dbReference type="InterPro" id="IPR050469">
    <property type="entry name" value="Diguanylate_Cyclase"/>
</dbReference>
<dbReference type="InterPro" id="IPR029787">
    <property type="entry name" value="Nucleotide_cyclase"/>
</dbReference>
<evidence type="ECO:0000259" key="4">
    <source>
        <dbReference type="PROSITE" id="PS50110"/>
    </source>
</evidence>
<dbReference type="SUPFAM" id="SSF55073">
    <property type="entry name" value="Nucleotide cyclase"/>
    <property type="match status" value="1"/>
</dbReference>
<gene>
    <name evidence="6" type="primary">pleD</name>
    <name evidence="6" type="ORF">AQS8620_01374</name>
</gene>
<dbReference type="GO" id="GO:0052621">
    <property type="term" value="F:diguanylate cyclase activity"/>
    <property type="evidence" value="ECO:0007669"/>
    <property type="project" value="UniProtKB-EC"/>
</dbReference>
<dbReference type="PANTHER" id="PTHR45138:SF9">
    <property type="entry name" value="DIGUANYLATE CYCLASE DGCM-RELATED"/>
    <property type="match status" value="1"/>
</dbReference>
<dbReference type="PANTHER" id="PTHR45138">
    <property type="entry name" value="REGULATORY COMPONENTS OF SENSORY TRANSDUCTION SYSTEM"/>
    <property type="match status" value="1"/>
</dbReference>
<name>A0A1Y5SCF6_9RHOB</name>
<keyword evidence="7" id="KW-1185">Reference proteome</keyword>
<dbReference type="GO" id="GO:1902201">
    <property type="term" value="P:negative regulation of bacterial-type flagellum-dependent cell motility"/>
    <property type="evidence" value="ECO:0007669"/>
    <property type="project" value="TreeGrafter"/>
</dbReference>
<dbReference type="CDD" id="cd01949">
    <property type="entry name" value="GGDEF"/>
    <property type="match status" value="1"/>
</dbReference>
<organism evidence="6 7">
    <name type="scientific">Aquimixticola soesokkakensis</name>
    <dbReference type="NCBI Taxonomy" id="1519096"/>
    <lineage>
        <taxon>Bacteria</taxon>
        <taxon>Pseudomonadati</taxon>
        <taxon>Pseudomonadota</taxon>
        <taxon>Alphaproteobacteria</taxon>
        <taxon>Rhodobacterales</taxon>
        <taxon>Paracoccaceae</taxon>
        <taxon>Aquimixticola</taxon>
    </lineage>
</organism>
<dbReference type="Gene3D" id="3.40.50.2300">
    <property type="match status" value="1"/>
</dbReference>
<dbReference type="SMART" id="SM00267">
    <property type="entry name" value="GGDEF"/>
    <property type="match status" value="1"/>
</dbReference>